<evidence type="ECO:0000313" key="3">
    <source>
        <dbReference type="Proteomes" id="UP000322838"/>
    </source>
</evidence>
<evidence type="ECO:0000313" key="2">
    <source>
        <dbReference type="EMBL" id="QEP29817.1"/>
    </source>
</evidence>
<proteinExistence type="predicted"/>
<dbReference type="InterPro" id="IPR009057">
    <property type="entry name" value="Homeodomain-like_sf"/>
</dbReference>
<organism evidence="2 3">
    <name type="scientific">Sinorhizobium phage ort11</name>
    <dbReference type="NCBI Taxonomy" id="2599764"/>
    <lineage>
        <taxon>Viruses</taxon>
        <taxon>Duplodnaviria</taxon>
        <taxon>Heunggongvirae</taxon>
        <taxon>Uroviricota</taxon>
        <taxon>Caudoviricetes</taxon>
        <taxon>Schitoviridae</taxon>
        <taxon>Huelvavirus</taxon>
        <taxon>Huelvavirus ort11</taxon>
    </lineage>
</organism>
<gene>
    <name evidence="2" type="ORF">Smphiort11_019</name>
</gene>
<keyword evidence="1" id="KW-0175">Coiled coil</keyword>
<reference evidence="3" key="1">
    <citation type="submission" date="2019-07" db="EMBL/GenBank/DDBJ databases">
        <authorList>
            <person name="Cubo M.T."/>
            <person name="Espuny M.D.R."/>
            <person name="Balsanelli E."/>
        </authorList>
    </citation>
    <scope>NUCLEOTIDE SEQUENCE [LARGE SCALE GENOMIC DNA]</scope>
</reference>
<dbReference type="EMBL" id="MN228696">
    <property type="protein sequence ID" value="QEP29817.1"/>
    <property type="molecule type" value="Genomic_DNA"/>
</dbReference>
<evidence type="ECO:0008006" key="4">
    <source>
        <dbReference type="Google" id="ProtNLM"/>
    </source>
</evidence>
<keyword evidence="3" id="KW-1185">Reference proteome</keyword>
<dbReference type="SUPFAM" id="SSF46689">
    <property type="entry name" value="Homeodomain-like"/>
    <property type="match status" value="1"/>
</dbReference>
<dbReference type="Proteomes" id="UP000322838">
    <property type="component" value="Segment"/>
</dbReference>
<protein>
    <recommendedName>
        <fullName evidence="4">Transposase</fullName>
    </recommendedName>
</protein>
<feature type="coiled-coil region" evidence="1">
    <location>
        <begin position="92"/>
        <end position="119"/>
    </location>
</feature>
<dbReference type="Gene3D" id="1.10.10.60">
    <property type="entry name" value="Homeodomain-like"/>
    <property type="match status" value="1"/>
</dbReference>
<accession>A0A5C2H189</accession>
<name>A0A5C2H189_9CAUD</name>
<sequence>MADTLHTVPTKPLTKEDRIELGRKAVAINKGEGKPVTQIAREMGISDKTLGYYITVYKKSLRTKKEEMADSLLYPVMRSEKTSLVKVPNEELDKLRSENTDLKEKNAELQRSVKALQNVILILGHQHSEDD</sequence>
<evidence type="ECO:0000256" key="1">
    <source>
        <dbReference type="SAM" id="Coils"/>
    </source>
</evidence>